<dbReference type="Proteomes" id="UP001168620">
    <property type="component" value="Unassembled WGS sequence"/>
</dbReference>
<keyword evidence="4" id="KW-1185">Reference proteome</keyword>
<proteinExistence type="predicted"/>
<reference evidence="3" key="1">
    <citation type="submission" date="2023-06" db="EMBL/GenBank/DDBJ databases">
        <title>Draft genome sequence of Nocardioides sp. SOB77.</title>
        <authorList>
            <person name="Zhang G."/>
        </authorList>
    </citation>
    <scope>NUCLEOTIDE SEQUENCE</scope>
    <source>
        <strain evidence="3">SOB77</strain>
    </source>
</reference>
<gene>
    <name evidence="3" type="ORF">QWY28_14650</name>
</gene>
<keyword evidence="2" id="KW-0472">Membrane</keyword>
<name>A0ABT8FIA5_9ACTN</name>
<keyword evidence="2" id="KW-1133">Transmembrane helix</keyword>
<feature type="compositionally biased region" description="Polar residues" evidence="1">
    <location>
        <begin position="45"/>
        <end position="63"/>
    </location>
</feature>
<protein>
    <submittedName>
        <fullName evidence="3">Uncharacterized protein</fullName>
    </submittedName>
</protein>
<keyword evidence="2" id="KW-0812">Transmembrane</keyword>
<dbReference type="EMBL" id="JAUHJQ010000006">
    <property type="protein sequence ID" value="MDN4174200.1"/>
    <property type="molecule type" value="Genomic_DNA"/>
</dbReference>
<organism evidence="3 4">
    <name type="scientific">Nocardioides oceani</name>
    <dbReference type="NCBI Taxonomy" id="3058369"/>
    <lineage>
        <taxon>Bacteria</taxon>
        <taxon>Bacillati</taxon>
        <taxon>Actinomycetota</taxon>
        <taxon>Actinomycetes</taxon>
        <taxon>Propionibacteriales</taxon>
        <taxon>Nocardioidaceae</taxon>
        <taxon>Nocardioides</taxon>
    </lineage>
</organism>
<evidence type="ECO:0000313" key="4">
    <source>
        <dbReference type="Proteomes" id="UP001168620"/>
    </source>
</evidence>
<comment type="caution">
    <text evidence="3">The sequence shown here is derived from an EMBL/GenBank/DDBJ whole genome shotgun (WGS) entry which is preliminary data.</text>
</comment>
<evidence type="ECO:0000256" key="2">
    <source>
        <dbReference type="SAM" id="Phobius"/>
    </source>
</evidence>
<evidence type="ECO:0000313" key="3">
    <source>
        <dbReference type="EMBL" id="MDN4174200.1"/>
    </source>
</evidence>
<feature type="transmembrane region" description="Helical" evidence="2">
    <location>
        <begin position="15"/>
        <end position="38"/>
    </location>
</feature>
<dbReference type="RefSeq" id="WP_300953298.1">
    <property type="nucleotide sequence ID" value="NZ_JAUHJQ010000006.1"/>
</dbReference>
<evidence type="ECO:0000256" key="1">
    <source>
        <dbReference type="SAM" id="MobiDB-lite"/>
    </source>
</evidence>
<sequence length="73" mass="7567">MTTNYEQLDWSPTTWALLQGGMALMAVICMGLAVLLAFRASQATKPATTVTELPATPGTTGTESAAVRHATAA</sequence>
<accession>A0ABT8FIA5</accession>
<feature type="region of interest" description="Disordered" evidence="1">
    <location>
        <begin position="45"/>
        <end position="73"/>
    </location>
</feature>